<organism evidence="3 4">
    <name type="scientific">Nitritalea halalkaliphila LW7</name>
    <dbReference type="NCBI Taxonomy" id="1189621"/>
    <lineage>
        <taxon>Bacteria</taxon>
        <taxon>Pseudomonadati</taxon>
        <taxon>Bacteroidota</taxon>
        <taxon>Cytophagia</taxon>
        <taxon>Cytophagales</taxon>
        <taxon>Cyclobacteriaceae</taxon>
        <taxon>Nitritalea</taxon>
    </lineage>
</organism>
<protein>
    <submittedName>
        <fullName evidence="3">Iron-sulfur cluster assembly accessory protein</fullName>
    </submittedName>
</protein>
<proteinExistence type="inferred from homology"/>
<dbReference type="InterPro" id="IPR000361">
    <property type="entry name" value="ATAP_core_dom"/>
</dbReference>
<dbReference type="PANTHER" id="PTHR10072">
    <property type="entry name" value="IRON-SULFUR CLUSTER ASSEMBLY PROTEIN"/>
    <property type="match status" value="1"/>
</dbReference>
<dbReference type="Proteomes" id="UP000005551">
    <property type="component" value="Unassembled WGS sequence"/>
</dbReference>
<dbReference type="Gene3D" id="2.60.300.12">
    <property type="entry name" value="HesB-like domain"/>
    <property type="match status" value="1"/>
</dbReference>
<gene>
    <name evidence="3" type="ORF">A3SI_16385</name>
</gene>
<name>I5BXK8_9BACT</name>
<dbReference type="PANTHER" id="PTHR10072:SF41">
    <property type="entry name" value="IRON-SULFUR CLUSTER ASSEMBLY 1 HOMOLOG, MITOCHONDRIAL"/>
    <property type="match status" value="1"/>
</dbReference>
<reference evidence="3 4" key="1">
    <citation type="submission" date="2012-05" db="EMBL/GenBank/DDBJ databases">
        <title>Genome sequence of Nitritalea halalkaliphila LW7.</title>
        <authorList>
            <person name="Jangir P.K."/>
            <person name="Singh A."/>
            <person name="Shivaji S."/>
            <person name="Sharma R."/>
        </authorList>
    </citation>
    <scope>NUCLEOTIDE SEQUENCE [LARGE SCALE GENOMIC DNA]</scope>
    <source>
        <strain evidence="3 4">LW7</strain>
    </source>
</reference>
<dbReference type="GO" id="GO:0016226">
    <property type="term" value="P:iron-sulfur cluster assembly"/>
    <property type="evidence" value="ECO:0007669"/>
    <property type="project" value="InterPro"/>
</dbReference>
<dbReference type="AlphaFoldDB" id="I5BXK8"/>
<feature type="domain" description="Core" evidence="2">
    <location>
        <begin position="5"/>
        <end position="97"/>
    </location>
</feature>
<comment type="similarity">
    <text evidence="1">Belongs to the HesB/IscA family.</text>
</comment>
<evidence type="ECO:0000259" key="2">
    <source>
        <dbReference type="Pfam" id="PF01521"/>
    </source>
</evidence>
<dbReference type="STRING" id="1189621.A3SI_16385"/>
<dbReference type="RefSeq" id="WP_009056697.1">
    <property type="nucleotide sequence ID" value="NZ_AJYA01000046.1"/>
</dbReference>
<keyword evidence="4" id="KW-1185">Reference proteome</keyword>
<evidence type="ECO:0000256" key="1">
    <source>
        <dbReference type="ARBA" id="ARBA00006718"/>
    </source>
</evidence>
<dbReference type="NCBIfam" id="TIGR00049">
    <property type="entry name" value="iron-sulfur cluster assembly accessory protein"/>
    <property type="match status" value="1"/>
</dbReference>
<accession>I5BXK8</accession>
<dbReference type="SUPFAM" id="SSF89360">
    <property type="entry name" value="HesB-like domain"/>
    <property type="match status" value="1"/>
</dbReference>
<evidence type="ECO:0000313" key="3">
    <source>
        <dbReference type="EMBL" id="EIM74310.1"/>
    </source>
</evidence>
<dbReference type="InterPro" id="IPR050322">
    <property type="entry name" value="Fe-S_cluster_asmbl/transfer"/>
</dbReference>
<dbReference type="GO" id="GO:0051537">
    <property type="term" value="F:2 iron, 2 sulfur cluster binding"/>
    <property type="evidence" value="ECO:0007669"/>
    <property type="project" value="UniProtKB-ARBA"/>
</dbReference>
<dbReference type="OrthoDB" id="9801228at2"/>
<sequence>MLNPISITPKALEEITHIIKNKNIPPTYALRIGVKGGGCGGMAYMLGFDTEKEDDKVFVIEELTVLIEKRHMMFLMGMEVDFYEGTDARGFTFVNPDIPKRHDLADEKKE</sequence>
<dbReference type="Pfam" id="PF01521">
    <property type="entry name" value="Fe-S_biosyn"/>
    <property type="match status" value="1"/>
</dbReference>
<evidence type="ECO:0000313" key="4">
    <source>
        <dbReference type="Proteomes" id="UP000005551"/>
    </source>
</evidence>
<dbReference type="InterPro" id="IPR016092">
    <property type="entry name" value="ATAP"/>
</dbReference>
<dbReference type="PATRIC" id="fig|1189621.3.peg.3402"/>
<comment type="caution">
    <text evidence="3">The sequence shown here is derived from an EMBL/GenBank/DDBJ whole genome shotgun (WGS) entry which is preliminary data.</text>
</comment>
<dbReference type="GO" id="GO:0005737">
    <property type="term" value="C:cytoplasm"/>
    <property type="evidence" value="ECO:0007669"/>
    <property type="project" value="TreeGrafter"/>
</dbReference>
<dbReference type="InterPro" id="IPR035903">
    <property type="entry name" value="HesB-like_dom_sf"/>
</dbReference>
<dbReference type="EMBL" id="AJYA01000046">
    <property type="protein sequence ID" value="EIM74310.1"/>
    <property type="molecule type" value="Genomic_DNA"/>
</dbReference>